<evidence type="ECO:0000256" key="1">
    <source>
        <dbReference type="SAM" id="MobiDB-lite"/>
    </source>
</evidence>
<dbReference type="AlphaFoldDB" id="Q7D9S1"/>
<feature type="region of interest" description="Disordered" evidence="1">
    <location>
        <begin position="47"/>
        <end position="67"/>
    </location>
</feature>
<evidence type="ECO:0000256" key="2">
    <source>
        <dbReference type="SAM" id="Phobius"/>
    </source>
</evidence>
<dbReference type="HOGENOM" id="CLU_127625_0_0_11"/>
<sequence length="200" mass="21682">MVCWLRSRWRPVADNDYRSAPGTEPFVPDFDTGAHSQRFLSLAGQQDRAGKSWPGSTPKPQEDPVGVAPSASVEVLGSEPAATLAHSVTVPGRYTYLKWWKFVLVVLGVWIGAGEVGLSLFYWWYHTLDKTAAVFVVLVYVVACTVGGLILALVPGRPLITALSLGVMSGPFASVAAAAPLYGYYYCERMSHCLVGVIPY</sequence>
<evidence type="ECO:0008006" key="5">
    <source>
        <dbReference type="Google" id="ProtNLM"/>
    </source>
</evidence>
<dbReference type="KEGG" id="mtc:MT0477"/>
<name>Q7D9S1_MYCTO</name>
<gene>
    <name evidence="3" type="ordered locus">MT0477</name>
</gene>
<keyword evidence="4" id="KW-1185">Reference proteome</keyword>
<dbReference type="EMBL" id="AE000516">
    <property type="protein sequence ID" value="AAK44701.1"/>
    <property type="molecule type" value="Genomic_DNA"/>
</dbReference>
<keyword evidence="2" id="KW-1133">Transmembrane helix</keyword>
<feature type="transmembrane region" description="Helical" evidence="2">
    <location>
        <begin position="131"/>
        <end position="154"/>
    </location>
</feature>
<evidence type="ECO:0000313" key="4">
    <source>
        <dbReference type="Proteomes" id="UP000001020"/>
    </source>
</evidence>
<proteinExistence type="predicted"/>
<protein>
    <recommendedName>
        <fullName evidence="5">Transmembrane protein</fullName>
    </recommendedName>
</protein>
<dbReference type="Proteomes" id="UP000001020">
    <property type="component" value="Chromosome"/>
</dbReference>
<keyword evidence="2" id="KW-0472">Membrane</keyword>
<keyword evidence="2" id="KW-0812">Transmembrane</keyword>
<evidence type="ECO:0000313" key="3">
    <source>
        <dbReference type="EMBL" id="AAK44701.1"/>
    </source>
</evidence>
<feature type="transmembrane region" description="Helical" evidence="2">
    <location>
        <begin position="102"/>
        <end position="125"/>
    </location>
</feature>
<feature type="transmembrane region" description="Helical" evidence="2">
    <location>
        <begin position="161"/>
        <end position="185"/>
    </location>
</feature>
<reference evidence="3 4" key="1">
    <citation type="journal article" date="2002" name="J. Bacteriol.">
        <title>Whole-genome comparison of Mycobacterium tuberculosis clinical and laboratory strains.</title>
        <authorList>
            <person name="Fleischmann R.D."/>
            <person name="Alland D."/>
            <person name="Eisen J.A."/>
            <person name="Carpenter L."/>
            <person name="White O."/>
            <person name="Peterson J."/>
            <person name="DeBoy R."/>
            <person name="Dodson R."/>
            <person name="Gwinn M."/>
            <person name="Haft D."/>
            <person name="Hickey E."/>
            <person name="Kolonay J.F."/>
            <person name="Nelson W.C."/>
            <person name="Umayam L.A."/>
            <person name="Ermolaeva M."/>
            <person name="Salzberg S.L."/>
            <person name="Delcher A."/>
            <person name="Utterback T."/>
            <person name="Weidman J."/>
            <person name="Khouri H."/>
            <person name="Gill J."/>
            <person name="Mikula A."/>
            <person name="Bishai W."/>
            <person name="Jacobs Jr W.R.Jr."/>
            <person name="Venter J.C."/>
            <person name="Fraser C.M."/>
        </authorList>
    </citation>
    <scope>NUCLEOTIDE SEQUENCE [LARGE SCALE GENOMIC DNA]</scope>
    <source>
        <strain evidence="4">CDC 1551 / Oshkosh</strain>
    </source>
</reference>
<organism evidence="3 4">
    <name type="scientific">Mycobacterium tuberculosis (strain CDC 1551 / Oshkosh)</name>
    <dbReference type="NCBI Taxonomy" id="83331"/>
    <lineage>
        <taxon>Bacteria</taxon>
        <taxon>Bacillati</taxon>
        <taxon>Actinomycetota</taxon>
        <taxon>Actinomycetes</taxon>
        <taxon>Mycobacteriales</taxon>
        <taxon>Mycobacteriaceae</taxon>
        <taxon>Mycobacterium</taxon>
        <taxon>Mycobacterium tuberculosis complex</taxon>
    </lineage>
</organism>
<accession>Q7D9S1</accession>